<comment type="caution">
    <text evidence="1">The sequence shown here is derived from an EMBL/GenBank/DDBJ whole genome shotgun (WGS) entry which is preliminary data.</text>
</comment>
<gene>
    <name evidence="1" type="ORF">CR513_42951</name>
</gene>
<dbReference type="Proteomes" id="UP000257109">
    <property type="component" value="Unassembled WGS sequence"/>
</dbReference>
<evidence type="ECO:0000313" key="1">
    <source>
        <dbReference type="EMBL" id="RDX76991.1"/>
    </source>
</evidence>
<feature type="non-terminal residue" evidence="1">
    <location>
        <position position="1"/>
    </location>
</feature>
<sequence>MSPYRIVFGKACHLEIEHRAYWTMERCNLTFDQEGNERKLQSQELEELHFKAYENSKIYKEKVKRKLCSKWDGPFVITNIFPYGTIEIRNEAIKKIFEVNRHQLKPFRESPTMIKSDVEDLSLVKPTLPICGGDTPRLCKWYLDSLACASGNIASSE</sequence>
<accession>A0A371FFE5</accession>
<dbReference type="AlphaFoldDB" id="A0A371FFE5"/>
<evidence type="ECO:0000313" key="2">
    <source>
        <dbReference type="Proteomes" id="UP000257109"/>
    </source>
</evidence>
<name>A0A371FFE5_MUCPR</name>
<organism evidence="1 2">
    <name type="scientific">Mucuna pruriens</name>
    <name type="common">Velvet bean</name>
    <name type="synonym">Dolichos pruriens</name>
    <dbReference type="NCBI Taxonomy" id="157652"/>
    <lineage>
        <taxon>Eukaryota</taxon>
        <taxon>Viridiplantae</taxon>
        <taxon>Streptophyta</taxon>
        <taxon>Embryophyta</taxon>
        <taxon>Tracheophyta</taxon>
        <taxon>Spermatophyta</taxon>
        <taxon>Magnoliopsida</taxon>
        <taxon>eudicotyledons</taxon>
        <taxon>Gunneridae</taxon>
        <taxon>Pentapetalae</taxon>
        <taxon>rosids</taxon>
        <taxon>fabids</taxon>
        <taxon>Fabales</taxon>
        <taxon>Fabaceae</taxon>
        <taxon>Papilionoideae</taxon>
        <taxon>50 kb inversion clade</taxon>
        <taxon>NPAAA clade</taxon>
        <taxon>indigoferoid/millettioid clade</taxon>
        <taxon>Phaseoleae</taxon>
        <taxon>Mucuna</taxon>
    </lineage>
</organism>
<proteinExistence type="predicted"/>
<protein>
    <submittedName>
        <fullName evidence="1">Uncharacterized protein</fullName>
    </submittedName>
</protein>
<dbReference type="OrthoDB" id="1723222at2759"/>
<reference evidence="1" key="1">
    <citation type="submission" date="2018-05" db="EMBL/GenBank/DDBJ databases">
        <title>Draft genome of Mucuna pruriens seed.</title>
        <authorList>
            <person name="Nnadi N.E."/>
            <person name="Vos R."/>
            <person name="Hasami M.H."/>
            <person name="Devisetty U.K."/>
            <person name="Aguiy J.C."/>
        </authorList>
    </citation>
    <scope>NUCLEOTIDE SEQUENCE [LARGE SCALE GENOMIC DNA]</scope>
    <source>
        <strain evidence="1">JCA_2017</strain>
    </source>
</reference>
<dbReference type="EMBL" id="QJKJ01009319">
    <property type="protein sequence ID" value="RDX76991.1"/>
    <property type="molecule type" value="Genomic_DNA"/>
</dbReference>
<keyword evidence="2" id="KW-1185">Reference proteome</keyword>